<sequence>MNNYKKTIDVVHTPGIFLLYGIPCDGDVYLEDNGEWFIQENLYDIETDKKNFKTG</sequence>
<dbReference type="EMBL" id="AGBW02008693">
    <property type="protein sequence ID" value="OWR52756.1"/>
    <property type="molecule type" value="Genomic_DNA"/>
</dbReference>
<dbReference type="InParanoid" id="A0A212FG97"/>
<name>A0A212FG97_DANPL</name>
<protein>
    <submittedName>
        <fullName evidence="1">Uncharacterized protein</fullName>
    </submittedName>
</protein>
<dbReference type="eggNOG" id="ENOG502TJZE">
    <property type="taxonomic scope" value="Eukaryota"/>
</dbReference>
<dbReference type="Proteomes" id="UP000007151">
    <property type="component" value="Unassembled WGS sequence"/>
</dbReference>
<proteinExistence type="predicted"/>
<comment type="caution">
    <text evidence="1">The sequence shown here is derived from an EMBL/GenBank/DDBJ whole genome shotgun (WGS) entry which is preliminary data.</text>
</comment>
<evidence type="ECO:0000313" key="2">
    <source>
        <dbReference type="Proteomes" id="UP000007151"/>
    </source>
</evidence>
<organism evidence="1 2">
    <name type="scientific">Danaus plexippus plexippus</name>
    <dbReference type="NCBI Taxonomy" id="278856"/>
    <lineage>
        <taxon>Eukaryota</taxon>
        <taxon>Metazoa</taxon>
        <taxon>Ecdysozoa</taxon>
        <taxon>Arthropoda</taxon>
        <taxon>Hexapoda</taxon>
        <taxon>Insecta</taxon>
        <taxon>Pterygota</taxon>
        <taxon>Neoptera</taxon>
        <taxon>Endopterygota</taxon>
        <taxon>Lepidoptera</taxon>
        <taxon>Glossata</taxon>
        <taxon>Ditrysia</taxon>
        <taxon>Papilionoidea</taxon>
        <taxon>Nymphalidae</taxon>
        <taxon>Danainae</taxon>
        <taxon>Danaini</taxon>
        <taxon>Danaina</taxon>
        <taxon>Danaus</taxon>
        <taxon>Danaus</taxon>
    </lineage>
</organism>
<evidence type="ECO:0000313" key="1">
    <source>
        <dbReference type="EMBL" id="OWR52756.1"/>
    </source>
</evidence>
<dbReference type="KEGG" id="dpl:KGM_207707"/>
<dbReference type="AlphaFoldDB" id="A0A212FG97"/>
<keyword evidence="2" id="KW-1185">Reference proteome</keyword>
<accession>A0A212FG97</accession>
<reference evidence="1 2" key="1">
    <citation type="journal article" date="2011" name="Cell">
        <title>The monarch butterfly genome yields insights into long-distance migration.</title>
        <authorList>
            <person name="Zhan S."/>
            <person name="Merlin C."/>
            <person name="Boore J.L."/>
            <person name="Reppert S.M."/>
        </authorList>
    </citation>
    <scope>NUCLEOTIDE SEQUENCE [LARGE SCALE GENOMIC DNA]</scope>
    <source>
        <strain evidence="1">F-2</strain>
    </source>
</reference>
<gene>
    <name evidence="1" type="ORF">KGM_207707</name>
</gene>